<name>A0A917HBR0_9BACI</name>
<proteinExistence type="predicted"/>
<dbReference type="Pfam" id="PF11553">
    <property type="entry name" value="DUF3231"/>
    <property type="match status" value="2"/>
</dbReference>
<sequence length="334" mass="37574">MDLNIQLTSAEHAQIWGAYQNASLTSAVLKYFDKKTEDGEIKPVIQDALALELSHLSKLKQIFEKENFPIPIGFTDNDINADAPRLYTDNFMLHYAIQMGQLGMVAFSTAIPMVTREDIYIFYSEGLRQYNEIHQKALLIALTKGLFVKPPAIPLLKEIDFVKKQSFLTGWFGERRPLTGMEITNLYSNMQRNNLGIATLTGFSQVAKSKEVKDYLVRGIEIAKKHVNVFSSVLSEGDIPTPSGSDSMVTQANEVSPFSDKLIMSHVTAMITLGIAFYGMSITTNIRRDLVTTYTRLSAEIALYSEDGANIMIDNEWLEEPPRMVDREELSKPQ</sequence>
<dbReference type="InterPro" id="IPR012347">
    <property type="entry name" value="Ferritin-like"/>
</dbReference>
<accession>A0A917HBR0</accession>
<organism evidence="1 2">
    <name type="scientific">Virgibacillus oceani</name>
    <dbReference type="NCBI Taxonomy" id="1479511"/>
    <lineage>
        <taxon>Bacteria</taxon>
        <taxon>Bacillati</taxon>
        <taxon>Bacillota</taxon>
        <taxon>Bacilli</taxon>
        <taxon>Bacillales</taxon>
        <taxon>Bacillaceae</taxon>
        <taxon>Virgibacillus</taxon>
    </lineage>
</organism>
<dbReference type="Gene3D" id="1.20.1260.10">
    <property type="match status" value="2"/>
</dbReference>
<dbReference type="AlphaFoldDB" id="A0A917HBR0"/>
<dbReference type="InterPro" id="IPR021617">
    <property type="entry name" value="DUF3231"/>
</dbReference>
<reference evidence="1" key="2">
    <citation type="submission" date="2020-09" db="EMBL/GenBank/DDBJ databases">
        <authorList>
            <person name="Sun Q."/>
            <person name="Zhou Y."/>
        </authorList>
    </citation>
    <scope>NUCLEOTIDE SEQUENCE</scope>
    <source>
        <strain evidence="1">CGMCC 1.12754</strain>
    </source>
</reference>
<keyword evidence="2" id="KW-1185">Reference proteome</keyword>
<dbReference type="Proteomes" id="UP000622860">
    <property type="component" value="Unassembled WGS sequence"/>
</dbReference>
<evidence type="ECO:0008006" key="3">
    <source>
        <dbReference type="Google" id="ProtNLM"/>
    </source>
</evidence>
<comment type="caution">
    <text evidence="1">The sequence shown here is derived from an EMBL/GenBank/DDBJ whole genome shotgun (WGS) entry which is preliminary data.</text>
</comment>
<dbReference type="EMBL" id="BMFR01000006">
    <property type="protein sequence ID" value="GGG73958.1"/>
    <property type="molecule type" value="Genomic_DNA"/>
</dbReference>
<evidence type="ECO:0000313" key="1">
    <source>
        <dbReference type="EMBL" id="GGG73958.1"/>
    </source>
</evidence>
<protein>
    <recommendedName>
        <fullName evidence="3">DUF3231 family protein</fullName>
    </recommendedName>
</protein>
<dbReference type="RefSeq" id="WP_188455073.1">
    <property type="nucleotide sequence ID" value="NZ_BMFR01000006.1"/>
</dbReference>
<reference evidence="1" key="1">
    <citation type="journal article" date="2014" name="Int. J. Syst. Evol. Microbiol.">
        <title>Complete genome sequence of Corynebacterium casei LMG S-19264T (=DSM 44701T), isolated from a smear-ripened cheese.</title>
        <authorList>
            <consortium name="US DOE Joint Genome Institute (JGI-PGF)"/>
            <person name="Walter F."/>
            <person name="Albersmeier A."/>
            <person name="Kalinowski J."/>
            <person name="Ruckert C."/>
        </authorList>
    </citation>
    <scope>NUCLEOTIDE SEQUENCE</scope>
    <source>
        <strain evidence="1">CGMCC 1.12754</strain>
    </source>
</reference>
<gene>
    <name evidence="1" type="ORF">GCM10011398_18130</name>
</gene>
<evidence type="ECO:0000313" key="2">
    <source>
        <dbReference type="Proteomes" id="UP000622860"/>
    </source>
</evidence>